<dbReference type="RefSeq" id="WP_049738768.1">
    <property type="nucleotide sequence ID" value="NZ_BJON01000015.1"/>
</dbReference>
<dbReference type="AlphaFoldDB" id="A0A0K9YVL9"/>
<reference evidence="6 9" key="3">
    <citation type="submission" date="2019-06" db="EMBL/GenBank/DDBJ databases">
        <title>Whole genome shotgun sequence of Brevibacillus reuszeri NBRC 15719.</title>
        <authorList>
            <person name="Hosoyama A."/>
            <person name="Uohara A."/>
            <person name="Ohji S."/>
            <person name="Ichikawa N."/>
        </authorList>
    </citation>
    <scope>NUCLEOTIDE SEQUENCE [LARGE SCALE GENOMIC DNA]</scope>
    <source>
        <strain evidence="6 9">NBRC 15719</strain>
    </source>
</reference>
<comment type="caution">
    <text evidence="7">The sequence shown here is derived from an EMBL/GenBank/DDBJ whole genome shotgun (WGS) entry which is preliminary data.</text>
</comment>
<evidence type="ECO:0000256" key="2">
    <source>
        <dbReference type="ARBA" id="ARBA00009272"/>
    </source>
</evidence>
<evidence type="ECO:0000313" key="8">
    <source>
        <dbReference type="Proteomes" id="UP000036834"/>
    </source>
</evidence>
<accession>A0A0K9YVL9</accession>
<evidence type="ECO:0000256" key="5">
    <source>
        <dbReference type="NCBIfam" id="TIGR00205"/>
    </source>
</evidence>
<dbReference type="InterPro" id="IPR001624">
    <property type="entry name" value="FliE"/>
</dbReference>
<reference evidence="7" key="2">
    <citation type="submission" date="2015-07" db="EMBL/GenBank/DDBJ databases">
        <title>MeaNS - Measles Nucleotide Surveillance Program.</title>
        <authorList>
            <person name="Tran T."/>
            <person name="Druce J."/>
        </authorList>
    </citation>
    <scope>NUCLEOTIDE SEQUENCE</scope>
    <source>
        <strain evidence="7">DSM 9887</strain>
    </source>
</reference>
<keyword evidence="7" id="KW-0282">Flagellum</keyword>
<evidence type="ECO:0000256" key="4">
    <source>
        <dbReference type="HAMAP-Rule" id="MF_00724"/>
    </source>
</evidence>
<keyword evidence="3 4" id="KW-0975">Bacterial flagellum</keyword>
<gene>
    <name evidence="4" type="primary">fliE</name>
    <name evidence="7" type="ORF">ADS79_12830</name>
    <name evidence="6" type="ORF">BRE01_39450</name>
</gene>
<dbReference type="PANTHER" id="PTHR34653:SF1">
    <property type="entry name" value="FLAGELLAR HOOK-BASAL BODY COMPLEX PROTEIN FLIE"/>
    <property type="match status" value="1"/>
</dbReference>
<name>A0A0K9YVL9_9BACL</name>
<dbReference type="GO" id="GO:0009425">
    <property type="term" value="C:bacterial-type flagellum basal body"/>
    <property type="evidence" value="ECO:0007669"/>
    <property type="project" value="UniProtKB-SubCell"/>
</dbReference>
<dbReference type="PRINTS" id="PR01006">
    <property type="entry name" value="FLGHOOKFLIE"/>
</dbReference>
<keyword evidence="7" id="KW-0966">Cell projection</keyword>
<sequence>MDINALSQVNAIRTPSVNKLQTPAEVAKGFSSFLSDAINEVNQAQVESAILSDKFAAKEIEDIHQVTAAGQKSSIMLQMTLQVRNKVIESYQEIMRMSI</sequence>
<evidence type="ECO:0000256" key="3">
    <source>
        <dbReference type="ARBA" id="ARBA00023143"/>
    </source>
</evidence>
<organism evidence="7 8">
    <name type="scientific">Brevibacillus reuszeri</name>
    <dbReference type="NCBI Taxonomy" id="54915"/>
    <lineage>
        <taxon>Bacteria</taxon>
        <taxon>Bacillati</taxon>
        <taxon>Bacillota</taxon>
        <taxon>Bacilli</taxon>
        <taxon>Bacillales</taxon>
        <taxon>Paenibacillaceae</taxon>
        <taxon>Brevibacillus</taxon>
    </lineage>
</organism>
<dbReference type="PANTHER" id="PTHR34653">
    <property type="match status" value="1"/>
</dbReference>
<evidence type="ECO:0000313" key="9">
    <source>
        <dbReference type="Proteomes" id="UP000319578"/>
    </source>
</evidence>
<evidence type="ECO:0000313" key="6">
    <source>
        <dbReference type="EMBL" id="GED70243.1"/>
    </source>
</evidence>
<dbReference type="Pfam" id="PF02049">
    <property type="entry name" value="FliE"/>
    <property type="match status" value="1"/>
</dbReference>
<dbReference type="GO" id="GO:0005198">
    <property type="term" value="F:structural molecule activity"/>
    <property type="evidence" value="ECO:0007669"/>
    <property type="project" value="UniProtKB-UniRule"/>
</dbReference>
<dbReference type="HAMAP" id="MF_00724">
    <property type="entry name" value="FliE"/>
    <property type="match status" value="1"/>
</dbReference>
<dbReference type="EMBL" id="BJON01000015">
    <property type="protein sequence ID" value="GED70243.1"/>
    <property type="molecule type" value="Genomic_DNA"/>
</dbReference>
<dbReference type="NCBIfam" id="TIGR00205">
    <property type="entry name" value="fliE"/>
    <property type="match status" value="1"/>
</dbReference>
<dbReference type="OrthoDB" id="9812413at2"/>
<dbReference type="GO" id="GO:0003774">
    <property type="term" value="F:cytoskeletal motor activity"/>
    <property type="evidence" value="ECO:0007669"/>
    <property type="project" value="InterPro"/>
</dbReference>
<dbReference type="GO" id="GO:0071973">
    <property type="term" value="P:bacterial-type flagellum-dependent cell motility"/>
    <property type="evidence" value="ECO:0007669"/>
    <property type="project" value="InterPro"/>
</dbReference>
<dbReference type="PATRIC" id="fig|54915.3.peg.1554"/>
<proteinExistence type="inferred from homology"/>
<dbReference type="EMBL" id="LGIQ01000007">
    <property type="protein sequence ID" value="KNB72721.1"/>
    <property type="molecule type" value="Genomic_DNA"/>
</dbReference>
<comment type="subcellular location">
    <subcellularLocation>
        <location evidence="1 4">Bacterial flagellum basal body</location>
    </subcellularLocation>
</comment>
<protein>
    <recommendedName>
        <fullName evidence="4 5">Flagellar hook-basal body complex protein FliE</fullName>
    </recommendedName>
</protein>
<dbReference type="Proteomes" id="UP000036834">
    <property type="component" value="Unassembled WGS sequence"/>
</dbReference>
<reference evidence="8" key="1">
    <citation type="submission" date="2015-07" db="EMBL/GenBank/DDBJ databases">
        <title>Genome sequencing project for genomic taxonomy and phylogenomics of Bacillus-like bacteria.</title>
        <authorList>
            <person name="Liu B."/>
            <person name="Wang J."/>
            <person name="Zhu Y."/>
            <person name="Liu G."/>
            <person name="Chen Q."/>
            <person name="Chen Z."/>
            <person name="Lan J."/>
            <person name="Che J."/>
            <person name="Ge C."/>
            <person name="Shi H."/>
            <person name="Pan Z."/>
            <person name="Liu X."/>
        </authorList>
    </citation>
    <scope>NUCLEOTIDE SEQUENCE [LARGE SCALE GENOMIC DNA]</scope>
    <source>
        <strain evidence="8">DSM 9887</strain>
    </source>
</reference>
<dbReference type="STRING" id="54915.ADS79_12830"/>
<evidence type="ECO:0000256" key="1">
    <source>
        <dbReference type="ARBA" id="ARBA00004117"/>
    </source>
</evidence>
<keyword evidence="9" id="KW-1185">Reference proteome</keyword>
<comment type="similarity">
    <text evidence="2 4">Belongs to the FliE family.</text>
</comment>
<evidence type="ECO:0000313" key="7">
    <source>
        <dbReference type="EMBL" id="KNB72721.1"/>
    </source>
</evidence>
<keyword evidence="7" id="KW-0969">Cilium</keyword>
<dbReference type="Proteomes" id="UP000319578">
    <property type="component" value="Unassembled WGS sequence"/>
</dbReference>